<keyword evidence="5" id="KW-1185">Reference proteome</keyword>
<dbReference type="SUPFAM" id="SSF53448">
    <property type="entry name" value="Nucleotide-diphospho-sugar transferases"/>
    <property type="match status" value="1"/>
</dbReference>
<organism evidence="4 5">
    <name type="scientific">Bifidobacterium dentium (strain ATCC 27534 / DSM 20436 / JCM 1195 / Bd1)</name>
    <dbReference type="NCBI Taxonomy" id="401473"/>
    <lineage>
        <taxon>Bacteria</taxon>
        <taxon>Bacillati</taxon>
        <taxon>Actinomycetota</taxon>
        <taxon>Actinomycetes</taxon>
        <taxon>Bifidobacteriales</taxon>
        <taxon>Bifidobacteriaceae</taxon>
        <taxon>Bifidobacterium</taxon>
    </lineage>
</organism>
<dbReference type="GO" id="GO:0050501">
    <property type="term" value="F:hyaluronan synthase activity"/>
    <property type="evidence" value="ECO:0007669"/>
    <property type="project" value="UniProtKB-EC"/>
</dbReference>
<protein>
    <submittedName>
        <fullName evidence="4">Glycosyl transferase, family 2</fullName>
        <ecNumber evidence="4">2.4.1.212</ecNumber>
    </submittedName>
</protein>
<dbReference type="eggNOG" id="COG1216">
    <property type="taxonomic scope" value="Bacteria"/>
</dbReference>
<keyword evidence="2 4" id="KW-0808">Transferase</keyword>
<dbReference type="InterPro" id="IPR001173">
    <property type="entry name" value="Glyco_trans_2-like"/>
</dbReference>
<dbReference type="Proteomes" id="UP000008693">
    <property type="component" value="Chromosome"/>
</dbReference>
<dbReference type="PANTHER" id="PTHR22916">
    <property type="entry name" value="GLYCOSYLTRANSFERASE"/>
    <property type="match status" value="1"/>
</dbReference>
<evidence type="ECO:0000313" key="4">
    <source>
        <dbReference type="EMBL" id="ADB10420.1"/>
    </source>
</evidence>
<dbReference type="EMBL" id="CP001750">
    <property type="protein sequence ID" value="ADB10420.1"/>
    <property type="molecule type" value="Genomic_DNA"/>
</dbReference>
<feature type="domain" description="Glycosyltransferase 2-like" evidence="3">
    <location>
        <begin position="13"/>
        <end position="145"/>
    </location>
</feature>
<reference evidence="4 5" key="1">
    <citation type="journal article" date="2009" name="PLoS Genet.">
        <title>The Bifidobacterium dentium Bd1 genome sequence reflects its genetic adaptation to the human oral cavity.</title>
        <authorList>
            <person name="Ventura M."/>
            <person name="Turroni F."/>
            <person name="Zomer A."/>
            <person name="Foroni E."/>
            <person name="Giubellini V."/>
            <person name="Bottacini F."/>
            <person name="Canchaya C."/>
            <person name="Claesson M.J."/>
            <person name="He F."/>
            <person name="Mantzourani M."/>
            <person name="Mulas L."/>
            <person name="Ferrarini A."/>
            <person name="Gao B."/>
            <person name="Delledonne M."/>
            <person name="Henrissat B."/>
            <person name="Coutinho P."/>
            <person name="Oggioni M."/>
            <person name="Gupta R.S."/>
            <person name="Zhang Z."/>
            <person name="Beighton D."/>
            <person name="Fitzgerald G.F."/>
            <person name="O'Toole P.W."/>
            <person name="van Sinderen D."/>
        </authorList>
    </citation>
    <scope>NUCLEOTIDE SEQUENCE [LARGE SCALE GENOMIC DNA]</scope>
    <source>
        <strain evidence="5">ATCC 27534 / DSM 20436 / JCM 1195 / Bd1</strain>
    </source>
</reference>
<dbReference type="PANTHER" id="PTHR22916:SF51">
    <property type="entry name" value="GLYCOSYLTRANSFERASE EPSH-RELATED"/>
    <property type="match status" value="1"/>
</dbReference>
<dbReference type="STRING" id="401473.BDP_1836"/>
<dbReference type="Pfam" id="PF00535">
    <property type="entry name" value="Glycos_transf_2"/>
    <property type="match status" value="1"/>
</dbReference>
<proteinExistence type="predicted"/>
<dbReference type="KEGG" id="bde:BDP_1836"/>
<sequence>MILGVRQNQPLISVIVPVYNVGGFLDRCVESIIAQTYSRIEILLVDDGSTDGSSVKCDSWADKDDRISVIHKVNGGLSDARNAGLDVCLGEYIAFVDSDDYVDPRFIEGMFDALSRHSSTLSVCDVVREDESGNALRKSRKARPRERVMSGRQCLGLTYVDPNAVTAWSKLYHRSLWEGLRFPKGRLHEDEFVFHEIMYQCDRVVVMADELYHYVQHQGSIMHARYNVRYLDRIDAWLQRLDAFVEHGEGGWLIVPLIQMILDDLALSAQLDWRDPENRNAVVSRVVGLHDLADAVRDAIPDEIWKHIVLLCVNPEWTVKAIYWRRRVVEKCKVLLNRIG</sequence>
<name>D2Q655_BIFDB</name>
<dbReference type="Gene3D" id="3.90.550.10">
    <property type="entry name" value="Spore Coat Polysaccharide Biosynthesis Protein SpsA, Chain A"/>
    <property type="match status" value="1"/>
</dbReference>
<dbReference type="HOGENOM" id="CLU_715091_0_0_11"/>
<dbReference type="CAZy" id="GT2">
    <property type="family name" value="Glycosyltransferase Family 2"/>
</dbReference>
<keyword evidence="1 4" id="KW-0328">Glycosyltransferase</keyword>
<evidence type="ECO:0000259" key="3">
    <source>
        <dbReference type="Pfam" id="PF00535"/>
    </source>
</evidence>
<evidence type="ECO:0000256" key="2">
    <source>
        <dbReference type="ARBA" id="ARBA00022679"/>
    </source>
</evidence>
<dbReference type="InterPro" id="IPR029044">
    <property type="entry name" value="Nucleotide-diphossugar_trans"/>
</dbReference>
<gene>
    <name evidence="4" type="ordered locus">BDP_1836</name>
</gene>
<dbReference type="EC" id="2.4.1.212" evidence="4"/>
<evidence type="ECO:0000256" key="1">
    <source>
        <dbReference type="ARBA" id="ARBA00022676"/>
    </source>
</evidence>
<dbReference type="AlphaFoldDB" id="D2Q655"/>
<dbReference type="CDD" id="cd00761">
    <property type="entry name" value="Glyco_tranf_GTA_type"/>
    <property type="match status" value="1"/>
</dbReference>
<accession>D2Q655</accession>
<evidence type="ECO:0000313" key="5">
    <source>
        <dbReference type="Proteomes" id="UP000008693"/>
    </source>
</evidence>